<evidence type="ECO:0000313" key="3">
    <source>
        <dbReference type="Proteomes" id="UP001515480"/>
    </source>
</evidence>
<proteinExistence type="predicted"/>
<evidence type="ECO:0008006" key="4">
    <source>
        <dbReference type="Google" id="ProtNLM"/>
    </source>
</evidence>
<reference evidence="2 3" key="1">
    <citation type="journal article" date="2024" name="Science">
        <title>Giant polyketide synthase enzymes in the biosynthesis of giant marine polyether toxins.</title>
        <authorList>
            <person name="Fallon T.R."/>
            <person name="Shende V.V."/>
            <person name="Wierzbicki I.H."/>
            <person name="Pendleton A.L."/>
            <person name="Watervoot N.F."/>
            <person name="Auber R.P."/>
            <person name="Gonzalez D.J."/>
            <person name="Wisecaver J.H."/>
            <person name="Moore B.S."/>
        </authorList>
    </citation>
    <scope>NUCLEOTIDE SEQUENCE [LARGE SCALE GENOMIC DNA]</scope>
    <source>
        <strain evidence="2 3">12B1</strain>
    </source>
</reference>
<dbReference type="InterPro" id="IPR035897">
    <property type="entry name" value="Toll_tir_struct_dom_sf"/>
</dbReference>
<dbReference type="AlphaFoldDB" id="A0AB34K142"/>
<gene>
    <name evidence="2" type="ORF">AB1Y20_015637</name>
</gene>
<comment type="caution">
    <text evidence="2">The sequence shown here is derived from an EMBL/GenBank/DDBJ whole genome shotgun (WGS) entry which is preliminary data.</text>
</comment>
<name>A0AB34K142_PRYPA</name>
<sequence>MDPPYIKWKQKHIYACFLSHYKMESASDARYMHDMLRKMLRTPVFLDSSALSDLRELITQGVHKSDTLVLLATKSVLTRPWCLLELLETARKKVPVIMVVMANGGFTFESARFFAVHLEREMARLNPAGLELLHQRIGTDLRELQQAVLQVLDENERRPVTFNSHVGDNTMVATMKDVVEKMALATGQKAQWIDVQGSKLRRGHSKKAAKYARFRISKEAIESIYHTISQRSSQRRTSVMSKSCQVHNKESDIFICCCREDALSHARVLRSFLSIRLGRGCAIGGSSDTSSHVASSLLVVILLTNKLIYCPSALFEAWLSLRRGLPIVTLAITGVGYDFSEASAAFANLPAALERSAPNKAAELQALLPPDVTVAQVGELLYTCLTSIIATSWSPAASVNQVHAIVDGIIARMPKRRMTSMHTKFPSSLHKLSLSSREASPRSTQRTVSSRTHSPGSSTKLRLRWRTSSVRSPSPEVPLSC</sequence>
<feature type="compositionally biased region" description="Polar residues" evidence="1">
    <location>
        <begin position="433"/>
        <end position="472"/>
    </location>
</feature>
<dbReference type="Proteomes" id="UP001515480">
    <property type="component" value="Unassembled WGS sequence"/>
</dbReference>
<protein>
    <recommendedName>
        <fullName evidence="4">TIR domain-containing protein</fullName>
    </recommendedName>
</protein>
<dbReference type="Gene3D" id="3.40.50.10140">
    <property type="entry name" value="Toll/interleukin-1 receptor homology (TIR) domain"/>
    <property type="match status" value="1"/>
</dbReference>
<accession>A0AB34K142</accession>
<evidence type="ECO:0000256" key="1">
    <source>
        <dbReference type="SAM" id="MobiDB-lite"/>
    </source>
</evidence>
<feature type="region of interest" description="Disordered" evidence="1">
    <location>
        <begin position="422"/>
        <end position="481"/>
    </location>
</feature>
<keyword evidence="3" id="KW-1185">Reference proteome</keyword>
<evidence type="ECO:0000313" key="2">
    <source>
        <dbReference type="EMBL" id="KAL1526947.1"/>
    </source>
</evidence>
<organism evidence="2 3">
    <name type="scientific">Prymnesium parvum</name>
    <name type="common">Toxic golden alga</name>
    <dbReference type="NCBI Taxonomy" id="97485"/>
    <lineage>
        <taxon>Eukaryota</taxon>
        <taxon>Haptista</taxon>
        <taxon>Haptophyta</taxon>
        <taxon>Prymnesiophyceae</taxon>
        <taxon>Prymnesiales</taxon>
        <taxon>Prymnesiaceae</taxon>
        <taxon>Prymnesium</taxon>
    </lineage>
</organism>
<dbReference type="SUPFAM" id="SSF52200">
    <property type="entry name" value="Toll/Interleukin receptor TIR domain"/>
    <property type="match status" value="1"/>
</dbReference>
<dbReference type="EMBL" id="JBGBPQ010000003">
    <property type="protein sequence ID" value="KAL1526947.1"/>
    <property type="molecule type" value="Genomic_DNA"/>
</dbReference>